<dbReference type="WBParaSite" id="PSAMB.scaffold3754size17005.g22403.t1">
    <property type="protein sequence ID" value="PSAMB.scaffold3754size17005.g22403.t1"/>
    <property type="gene ID" value="PSAMB.scaffold3754size17005.g22403"/>
</dbReference>
<keyword evidence="1" id="KW-1015">Disulfide bond</keyword>
<evidence type="ECO:0000256" key="1">
    <source>
        <dbReference type="ARBA" id="ARBA00023157"/>
    </source>
</evidence>
<dbReference type="AlphaFoldDB" id="A0A914WCB2"/>
<feature type="signal peptide" evidence="2">
    <location>
        <begin position="1"/>
        <end position="26"/>
    </location>
</feature>
<evidence type="ECO:0000259" key="3">
    <source>
        <dbReference type="PROSITE" id="PS50041"/>
    </source>
</evidence>
<dbReference type="PROSITE" id="PS50041">
    <property type="entry name" value="C_TYPE_LECTIN_2"/>
    <property type="match status" value="1"/>
</dbReference>
<keyword evidence="2" id="KW-0732">Signal</keyword>
<accession>A0A914WCB2</accession>
<dbReference type="InterPro" id="IPR016187">
    <property type="entry name" value="CTDL_fold"/>
</dbReference>
<feature type="chain" id="PRO_5037411780" evidence="2">
    <location>
        <begin position="27"/>
        <end position="236"/>
    </location>
</feature>
<dbReference type="SUPFAM" id="SSF56436">
    <property type="entry name" value="C-type lectin-like"/>
    <property type="match status" value="1"/>
</dbReference>
<dbReference type="InterPro" id="IPR001304">
    <property type="entry name" value="C-type_lectin-like"/>
</dbReference>
<protein>
    <submittedName>
        <fullName evidence="5">C-type lectin domain-containing protein</fullName>
    </submittedName>
</protein>
<dbReference type="Proteomes" id="UP000887566">
    <property type="component" value="Unplaced"/>
</dbReference>
<evidence type="ECO:0000313" key="5">
    <source>
        <dbReference type="WBParaSite" id="PSAMB.scaffold3754size17005.g22403.t1"/>
    </source>
</evidence>
<feature type="domain" description="C-type lectin" evidence="3">
    <location>
        <begin position="73"/>
        <end position="214"/>
    </location>
</feature>
<dbReference type="PANTHER" id="PTHR22991:SF40">
    <property type="entry name" value="PROTEIN CBG13490"/>
    <property type="match status" value="1"/>
</dbReference>
<sequence length="236" mass="27214">MNITRYHHLSELILISLILTWMFCDATDGQARAKLTGFSYDDDQAAFRKYVPQCCPSGWTLFQEPDNSTILNCAKIIFDWNATYSEIKKRCNKEGGWPASIHSSFQNYLIKRKAQAQRVTADIGGNPELVPNYVSIGLTNQRPHALQSQDEAKALYSPHHHIQDWFWLNQTTVDYTHWEKGYPKVSVKPRCAVMVTKHEDSPSYGFWRDFDCDELRAPFVCQVQSCNCEEEKGYVC</sequence>
<dbReference type="CDD" id="cd00037">
    <property type="entry name" value="CLECT"/>
    <property type="match status" value="1"/>
</dbReference>
<dbReference type="Gene3D" id="3.10.100.10">
    <property type="entry name" value="Mannose-Binding Protein A, subunit A"/>
    <property type="match status" value="1"/>
</dbReference>
<evidence type="ECO:0000256" key="2">
    <source>
        <dbReference type="SAM" id="SignalP"/>
    </source>
</evidence>
<dbReference type="InterPro" id="IPR050976">
    <property type="entry name" value="Snaclec"/>
</dbReference>
<dbReference type="PANTHER" id="PTHR22991">
    <property type="entry name" value="PROTEIN CBG13490"/>
    <property type="match status" value="1"/>
</dbReference>
<evidence type="ECO:0000313" key="4">
    <source>
        <dbReference type="Proteomes" id="UP000887566"/>
    </source>
</evidence>
<organism evidence="4 5">
    <name type="scientific">Plectus sambesii</name>
    <dbReference type="NCBI Taxonomy" id="2011161"/>
    <lineage>
        <taxon>Eukaryota</taxon>
        <taxon>Metazoa</taxon>
        <taxon>Ecdysozoa</taxon>
        <taxon>Nematoda</taxon>
        <taxon>Chromadorea</taxon>
        <taxon>Plectida</taxon>
        <taxon>Plectina</taxon>
        <taxon>Plectoidea</taxon>
        <taxon>Plectidae</taxon>
        <taxon>Plectus</taxon>
    </lineage>
</organism>
<proteinExistence type="predicted"/>
<dbReference type="SMART" id="SM00034">
    <property type="entry name" value="CLECT"/>
    <property type="match status" value="1"/>
</dbReference>
<keyword evidence="4" id="KW-1185">Reference proteome</keyword>
<reference evidence="5" key="1">
    <citation type="submission" date="2022-11" db="UniProtKB">
        <authorList>
            <consortium name="WormBaseParasite"/>
        </authorList>
    </citation>
    <scope>IDENTIFICATION</scope>
</reference>
<name>A0A914WCB2_9BILA</name>
<dbReference type="InterPro" id="IPR016186">
    <property type="entry name" value="C-type_lectin-like/link_sf"/>
</dbReference>